<keyword evidence="1" id="KW-0812">Transmembrane</keyword>
<sequence length="122" mass="13938">MTLLFLLVAALAGAVVLVYEKRLKEDGISKMQNYLMQVVNDSKLLDREKMTRIIDLFTQNNYKIEDMKKNTLIVSRREFSVGAALLWLSLAGIGLIVYLVYYFLKTPESLRVDLHTGTIHAN</sequence>
<dbReference type="AlphaFoldDB" id="A0A1I5MCH3"/>
<protein>
    <submittedName>
        <fullName evidence="2">Uncharacterized protein</fullName>
    </submittedName>
</protein>
<organism evidence="2 3">
    <name type="scientific">Hydrogenimonas thermophila</name>
    <dbReference type="NCBI Taxonomy" id="223786"/>
    <lineage>
        <taxon>Bacteria</taxon>
        <taxon>Pseudomonadati</taxon>
        <taxon>Campylobacterota</taxon>
        <taxon>Epsilonproteobacteria</taxon>
        <taxon>Campylobacterales</taxon>
        <taxon>Hydrogenimonadaceae</taxon>
        <taxon>Hydrogenimonas</taxon>
    </lineage>
</organism>
<keyword evidence="1" id="KW-0472">Membrane</keyword>
<name>A0A1I5MCH3_9BACT</name>
<keyword evidence="3" id="KW-1185">Reference proteome</keyword>
<dbReference type="STRING" id="223786.SAMN05216234_105115"/>
<proteinExistence type="predicted"/>
<keyword evidence="1" id="KW-1133">Transmembrane helix</keyword>
<dbReference type="EMBL" id="FOXB01000005">
    <property type="protein sequence ID" value="SFP07328.1"/>
    <property type="molecule type" value="Genomic_DNA"/>
</dbReference>
<evidence type="ECO:0000256" key="1">
    <source>
        <dbReference type="SAM" id="Phobius"/>
    </source>
</evidence>
<gene>
    <name evidence="2" type="ORF">SAMN05216234_105115</name>
</gene>
<dbReference type="RefSeq" id="WP_092911127.1">
    <property type="nucleotide sequence ID" value="NZ_CP136592.1"/>
</dbReference>
<accession>A0A1I5MCH3</accession>
<dbReference type="Proteomes" id="UP000199227">
    <property type="component" value="Unassembled WGS sequence"/>
</dbReference>
<feature type="transmembrane region" description="Helical" evidence="1">
    <location>
        <begin position="84"/>
        <end position="104"/>
    </location>
</feature>
<reference evidence="2 3" key="1">
    <citation type="submission" date="2016-10" db="EMBL/GenBank/DDBJ databases">
        <authorList>
            <person name="de Groot N.N."/>
        </authorList>
    </citation>
    <scope>NUCLEOTIDE SEQUENCE [LARGE SCALE GENOMIC DNA]</scope>
    <source>
        <strain evidence="2 3">EP1-55-1</strain>
    </source>
</reference>
<evidence type="ECO:0000313" key="2">
    <source>
        <dbReference type="EMBL" id="SFP07328.1"/>
    </source>
</evidence>
<evidence type="ECO:0000313" key="3">
    <source>
        <dbReference type="Proteomes" id="UP000199227"/>
    </source>
</evidence>